<dbReference type="InterPro" id="IPR000408">
    <property type="entry name" value="Reg_chr_condens"/>
</dbReference>
<feature type="repeat" description="RCC1" evidence="2">
    <location>
        <begin position="853"/>
        <end position="904"/>
    </location>
</feature>
<dbReference type="PROSITE" id="PS00626">
    <property type="entry name" value="RCC1_2"/>
    <property type="match status" value="1"/>
</dbReference>
<dbReference type="Proteomes" id="UP000271162">
    <property type="component" value="Unassembled WGS sequence"/>
</dbReference>
<keyword evidence="1" id="KW-0677">Repeat</keyword>
<dbReference type="Pfam" id="PF13540">
    <property type="entry name" value="RCC1_2"/>
    <property type="match status" value="1"/>
</dbReference>
<evidence type="ECO:0000256" key="3">
    <source>
        <dbReference type="SAM" id="MobiDB-lite"/>
    </source>
</evidence>
<evidence type="ECO:0000313" key="4">
    <source>
        <dbReference type="EMBL" id="VDL77001.1"/>
    </source>
</evidence>
<dbReference type="Pfam" id="PF00415">
    <property type="entry name" value="RCC1"/>
    <property type="match status" value="1"/>
</dbReference>
<accession>A0A158R1A6</accession>
<sequence>MVNSHDHHYHHAHRSDTVLKHSHHHKKAQQKMMANPYSCEVQLDELSPDHSIIDFAYISEENFALVVLLASNGELLFIPRIVSGDVQTYCEVAHDKPRRSLTHRQSLYQQYVEPMCVCLGPEATFAVFGLSDGNLLLTPIKTLMDVPWGSSRWLPEHTSILISLPNARTDDCLVTATCMKCFVTKNPPRPLLITANKVEPATTQLCSSTEGVTVLDTNGSSVELHSDLPSLASVPKKRFKVPPETWLIHYTESVLFAVSKQAEVRSAVHFGLSALRMEFSIVKGACEWRPLGFVPLSRRAARLPSCLLVNERGLIRIAQSSTSPLETVASEFLFRIPNFSLSSVQHVAKVCSIDATQLQRSVIPTLLSARRGKTLSSADLTRLLSMANTAEIGMEKLVDLFATYQQEEQLLPEILRVVEADGRSPLRKRVVELYVRRCEAIMKQSVQEGCQTSEALLATDHELSSFLSRHVDVDNGAKICAESQLWKSACLLAQRQRIEEAEVLRVLIRTGAKCWSTAVPSMRSLEVGALVSLLCEWQAALNSIAYHETCLRLAMTYMPVFAKHCSILYLISALYIISDKAAWTQEYDAPARSVSCGINGSAAITADGQLLTWGDFTNQQSRSFESSVHVEGRPRVVSCGAEHILVLTSAVFYAFDKFLVSLGIIPKLSQVVSFRGVEIVSGNVALDIRSRYRNRSEPIKEVGCGRVHTVLLTVSGRVLVAGGGSYGQLGTNEDVRKQYDFRPLPVDSKYKLTNDVENKFQFAKIATCFYMSIAVTDDGRIFEWGRNPQEVKMRMFVTRRLRMAQLKRIADEEGEEGTPRDDLGLREVLHLLDGQVVDASAGLSHVAVVTDQGSLFTWGKALDYQLGHGNKTERSEPHILFDPRDVKWKLVACGGNHTIAVSRDGRTFGWGRNDYAQCGVQSDKTPSLTRKYFYQPPKDGAVKRCVSLPDDACYVIKPTLIPEVELRFIDEDSVSSSFDQKQLLARLRGCDLVTIQTVSRHFLPRSSDEASNVKPSGLDSSIPIAFVHLMAGNVLAAIEQIGRARIVADPKVKCLLC</sequence>
<dbReference type="WBParaSite" id="NBR_0001341101-mRNA-1">
    <property type="protein sequence ID" value="NBR_0001341101-mRNA-1"/>
    <property type="gene ID" value="NBR_0001341101"/>
</dbReference>
<organism evidence="6">
    <name type="scientific">Nippostrongylus brasiliensis</name>
    <name type="common">Rat hookworm</name>
    <dbReference type="NCBI Taxonomy" id="27835"/>
    <lineage>
        <taxon>Eukaryota</taxon>
        <taxon>Metazoa</taxon>
        <taxon>Ecdysozoa</taxon>
        <taxon>Nematoda</taxon>
        <taxon>Chromadorea</taxon>
        <taxon>Rhabditida</taxon>
        <taxon>Rhabditina</taxon>
        <taxon>Rhabditomorpha</taxon>
        <taxon>Strongyloidea</taxon>
        <taxon>Heligmosomidae</taxon>
        <taxon>Nippostrongylus</taxon>
    </lineage>
</organism>
<proteinExistence type="predicted"/>
<feature type="region of interest" description="Disordered" evidence="3">
    <location>
        <begin position="1"/>
        <end position="27"/>
    </location>
</feature>
<dbReference type="PRINTS" id="PR00633">
    <property type="entry name" value="RCCNDNSATION"/>
</dbReference>
<evidence type="ECO:0000256" key="1">
    <source>
        <dbReference type="ARBA" id="ARBA00022737"/>
    </source>
</evidence>
<feature type="repeat" description="RCC1" evidence="2">
    <location>
        <begin position="716"/>
        <end position="778"/>
    </location>
</feature>
<evidence type="ECO:0000256" key="2">
    <source>
        <dbReference type="PROSITE-ProRule" id="PRU00235"/>
    </source>
</evidence>
<dbReference type="Gene3D" id="2.130.10.30">
    <property type="entry name" value="Regulator of chromosome condensation 1/beta-lactamase-inhibitor protein II"/>
    <property type="match status" value="3"/>
</dbReference>
<dbReference type="PANTHER" id="PTHR22870:SF408">
    <property type="entry name" value="OS09G0560450 PROTEIN"/>
    <property type="match status" value="1"/>
</dbReference>
<dbReference type="InterPro" id="IPR051210">
    <property type="entry name" value="Ub_ligase/GEF_domain"/>
</dbReference>
<keyword evidence="5" id="KW-1185">Reference proteome</keyword>
<protein>
    <submittedName>
        <fullName evidence="6">CNH domain-containing protein</fullName>
    </submittedName>
</protein>
<evidence type="ECO:0000313" key="6">
    <source>
        <dbReference type="WBParaSite" id="NBR_0001341101-mRNA-1"/>
    </source>
</evidence>
<dbReference type="SUPFAM" id="SSF50985">
    <property type="entry name" value="RCC1/BLIP-II"/>
    <property type="match status" value="1"/>
</dbReference>
<dbReference type="EMBL" id="UYSL01021033">
    <property type="protein sequence ID" value="VDL77001.1"/>
    <property type="molecule type" value="Genomic_DNA"/>
</dbReference>
<reference evidence="4 5" key="2">
    <citation type="submission" date="2018-11" db="EMBL/GenBank/DDBJ databases">
        <authorList>
            <consortium name="Pathogen Informatics"/>
        </authorList>
    </citation>
    <scope>NUCLEOTIDE SEQUENCE [LARGE SCALE GENOMIC DNA]</scope>
</reference>
<dbReference type="AlphaFoldDB" id="A0A158R1A6"/>
<evidence type="ECO:0000313" key="5">
    <source>
        <dbReference type="Proteomes" id="UP000271162"/>
    </source>
</evidence>
<gene>
    <name evidence="4" type="ORF">NBR_LOCUS13412</name>
</gene>
<dbReference type="InterPro" id="IPR009091">
    <property type="entry name" value="RCC1/BLIP-II"/>
</dbReference>
<dbReference type="OMA" id="MANHEDV"/>
<dbReference type="PANTHER" id="PTHR22870">
    <property type="entry name" value="REGULATOR OF CHROMOSOME CONDENSATION"/>
    <property type="match status" value="1"/>
</dbReference>
<name>A0A158R1A6_NIPBR</name>
<dbReference type="STRING" id="27835.A0A158R1A6"/>
<reference evidence="6" key="1">
    <citation type="submission" date="2016-04" db="UniProtKB">
        <authorList>
            <consortium name="WormBaseParasite"/>
        </authorList>
    </citation>
    <scope>IDENTIFICATION</scope>
</reference>
<dbReference type="PROSITE" id="PS50012">
    <property type="entry name" value="RCC1_3"/>
    <property type="match status" value="2"/>
</dbReference>